<evidence type="ECO:0000313" key="2">
    <source>
        <dbReference type="Proteomes" id="UP000472676"/>
    </source>
</evidence>
<dbReference type="Proteomes" id="UP000472676">
    <property type="component" value="Unassembled WGS sequence"/>
</dbReference>
<protein>
    <submittedName>
        <fullName evidence="1">Cbb3-type cytochrome oxidase assembly protein CcoS</fullName>
    </submittedName>
</protein>
<dbReference type="EMBL" id="JAAMOW010000001">
    <property type="protein sequence ID" value="NGY03196.1"/>
    <property type="molecule type" value="Genomic_DNA"/>
</dbReference>
<proteinExistence type="predicted"/>
<dbReference type="PANTHER" id="PTHR41532">
    <property type="entry name" value="FIXS PROTEIN"/>
    <property type="match status" value="1"/>
</dbReference>
<dbReference type="AlphaFoldDB" id="A0A6M2BK92"/>
<name>A0A6M2BK92_9GAMM</name>
<accession>A0A6M2BK92</accession>
<dbReference type="NCBIfam" id="TIGR00847">
    <property type="entry name" value="ccoS"/>
    <property type="match status" value="1"/>
</dbReference>
<dbReference type="PANTHER" id="PTHR41532:SF1">
    <property type="entry name" value="FIXS PROTEIN"/>
    <property type="match status" value="1"/>
</dbReference>
<dbReference type="RefSeq" id="WP_166250623.1">
    <property type="nucleotide sequence ID" value="NZ_JAAMOW010000001.1"/>
</dbReference>
<keyword evidence="2" id="KW-1185">Reference proteome</keyword>
<dbReference type="Pfam" id="PF03597">
    <property type="entry name" value="FixS"/>
    <property type="match status" value="1"/>
</dbReference>
<organism evidence="1 2">
    <name type="scientific">Solimonas terrae</name>
    <dbReference type="NCBI Taxonomy" id="1396819"/>
    <lineage>
        <taxon>Bacteria</taxon>
        <taxon>Pseudomonadati</taxon>
        <taxon>Pseudomonadota</taxon>
        <taxon>Gammaproteobacteria</taxon>
        <taxon>Nevskiales</taxon>
        <taxon>Nevskiaceae</taxon>
        <taxon>Solimonas</taxon>
    </lineage>
</organism>
<sequence length="47" mass="5260">MEILFLLIPLGTVLLAAAAFVLVWAVRSGQYDDLDEIARRMPDDEPD</sequence>
<gene>
    <name evidence="1" type="primary">ccoS</name>
    <name evidence="1" type="ORF">G7Y85_00310</name>
</gene>
<reference evidence="1 2" key="1">
    <citation type="journal article" date="2014" name="Int. J. Syst. Evol. Microbiol.">
        <title>Solimonas terrae sp. nov., isolated from soil.</title>
        <authorList>
            <person name="Kim S.J."/>
            <person name="Moon J.Y."/>
            <person name="Weon H.Y."/>
            <person name="Ahn J.H."/>
            <person name="Chen W.M."/>
            <person name="Kwon S.W."/>
        </authorList>
    </citation>
    <scope>NUCLEOTIDE SEQUENCE [LARGE SCALE GENOMIC DNA]</scope>
    <source>
        <strain evidence="1 2">KIS83-12</strain>
    </source>
</reference>
<dbReference type="InterPro" id="IPR004714">
    <property type="entry name" value="Cyt_oxidase_maturation_cbb3"/>
</dbReference>
<evidence type="ECO:0000313" key="1">
    <source>
        <dbReference type="EMBL" id="NGY03196.1"/>
    </source>
</evidence>
<comment type="caution">
    <text evidence="1">The sequence shown here is derived from an EMBL/GenBank/DDBJ whole genome shotgun (WGS) entry which is preliminary data.</text>
</comment>